<dbReference type="InterPro" id="IPR010686">
    <property type="entry name" value="OBAP-like"/>
</dbReference>
<comment type="similarity">
    <text evidence="1">Belongs to the OBAP family.</text>
</comment>
<sequence length="241" mass="26889">MEHHTSESKESQGQVSAGTAILSSSAKLLQSFNPLGGICESLCGLHLFPNDPKRQYIAYHYCHMIDEDRRQCLIYDSDSETAKLVGVEYVISEKLFKTLDENEKKFWHSHKFEVESGMLVVNAKGMVPAVVAKTAEMPVMQGLVNTYGKAIQTWPVDDNGECSCRVPTGPPQILASFTSDDQIRQDILDKRDKELGISTTEKRKEREGKIQGNPVVEGADQWTKGKAWQIYDEGAHGSVRV</sequence>
<dbReference type="Proteomes" id="UP000193648">
    <property type="component" value="Unassembled WGS sequence"/>
</dbReference>
<reference evidence="2 3" key="1">
    <citation type="submission" date="2016-07" db="EMBL/GenBank/DDBJ databases">
        <title>Pervasive Adenine N6-methylation of Active Genes in Fungi.</title>
        <authorList>
            <consortium name="DOE Joint Genome Institute"/>
            <person name="Mondo S.J."/>
            <person name="Dannebaum R.O."/>
            <person name="Kuo R.C."/>
            <person name="Labutti K."/>
            <person name="Haridas S."/>
            <person name="Kuo A."/>
            <person name="Salamov A."/>
            <person name="Ahrendt S.R."/>
            <person name="Lipzen A."/>
            <person name="Sullivan W."/>
            <person name="Andreopoulos W.B."/>
            <person name="Clum A."/>
            <person name="Lindquist E."/>
            <person name="Daum C."/>
            <person name="Ramamoorthy G.K."/>
            <person name="Gryganskyi A."/>
            <person name="Culley D."/>
            <person name="Magnuson J.K."/>
            <person name="James T.Y."/>
            <person name="O'Malley M.A."/>
            <person name="Stajich J.E."/>
            <person name="Spatafora J.W."/>
            <person name="Visel A."/>
            <person name="Grigoriev I.V."/>
        </authorList>
    </citation>
    <scope>NUCLEOTIDE SEQUENCE [LARGE SCALE GENOMIC DNA]</scope>
    <source>
        <strain evidence="2 3">NRRL 3116</strain>
    </source>
</reference>
<dbReference type="InParanoid" id="A0A1Y2GM62"/>
<evidence type="ECO:0000256" key="1">
    <source>
        <dbReference type="ARBA" id="ARBA00009740"/>
    </source>
</evidence>
<gene>
    <name evidence="2" type="ORF">BCR41DRAFT_353759</name>
</gene>
<name>A0A1Y2GM62_9FUNG</name>
<protein>
    <recommendedName>
        <fullName evidence="4">DUF1264-domain-containing protein</fullName>
    </recommendedName>
</protein>
<dbReference type="PANTHER" id="PTHR31360">
    <property type="match status" value="1"/>
</dbReference>
<keyword evidence="3" id="KW-1185">Reference proteome</keyword>
<dbReference type="EMBL" id="MCFF01000019">
    <property type="protein sequence ID" value="ORZ15448.1"/>
    <property type="molecule type" value="Genomic_DNA"/>
</dbReference>
<dbReference type="Pfam" id="PF06884">
    <property type="entry name" value="DUF1264"/>
    <property type="match status" value="1"/>
</dbReference>
<organism evidence="2 3">
    <name type="scientific">Lobosporangium transversale</name>
    <dbReference type="NCBI Taxonomy" id="64571"/>
    <lineage>
        <taxon>Eukaryota</taxon>
        <taxon>Fungi</taxon>
        <taxon>Fungi incertae sedis</taxon>
        <taxon>Mucoromycota</taxon>
        <taxon>Mortierellomycotina</taxon>
        <taxon>Mortierellomycetes</taxon>
        <taxon>Mortierellales</taxon>
        <taxon>Mortierellaceae</taxon>
        <taxon>Lobosporangium</taxon>
    </lineage>
</organism>
<evidence type="ECO:0000313" key="2">
    <source>
        <dbReference type="EMBL" id="ORZ15448.1"/>
    </source>
</evidence>
<comment type="caution">
    <text evidence="2">The sequence shown here is derived from an EMBL/GenBank/DDBJ whole genome shotgun (WGS) entry which is preliminary data.</text>
</comment>
<dbReference type="RefSeq" id="XP_021881196.1">
    <property type="nucleotide sequence ID" value="XM_022024218.1"/>
</dbReference>
<dbReference type="STRING" id="64571.A0A1Y2GM62"/>
<evidence type="ECO:0008006" key="4">
    <source>
        <dbReference type="Google" id="ProtNLM"/>
    </source>
</evidence>
<evidence type="ECO:0000313" key="3">
    <source>
        <dbReference type="Proteomes" id="UP000193648"/>
    </source>
</evidence>
<accession>A0A1Y2GM62</accession>
<dbReference type="AlphaFoldDB" id="A0A1Y2GM62"/>
<dbReference type="PANTHER" id="PTHR31360:SF0">
    <property type="entry name" value="OIL BODY-ASSOCIATED PROTEIN 1B"/>
    <property type="match status" value="1"/>
</dbReference>
<dbReference type="GeneID" id="33566062"/>
<proteinExistence type="inferred from homology"/>
<dbReference type="OrthoDB" id="1901244at2759"/>